<dbReference type="Pfam" id="PF14200">
    <property type="entry name" value="RicinB_lectin_2"/>
    <property type="match status" value="2"/>
</dbReference>
<dbReference type="OrthoDB" id="273314at2"/>
<dbReference type="InterPro" id="IPR017853">
    <property type="entry name" value="GH"/>
</dbReference>
<dbReference type="RefSeq" id="WP_112565994.1">
    <property type="nucleotide sequence ID" value="NZ_CP043450.1"/>
</dbReference>
<gene>
    <name evidence="2" type="ORF">DEO27_011830</name>
</gene>
<dbReference type="SUPFAM" id="SSF51445">
    <property type="entry name" value="(Trans)glycosidases"/>
    <property type="match status" value="1"/>
</dbReference>
<organism evidence="2 3">
    <name type="scientific">Mucilaginibacter rubeus</name>
    <dbReference type="NCBI Taxonomy" id="2027860"/>
    <lineage>
        <taxon>Bacteria</taxon>
        <taxon>Pseudomonadati</taxon>
        <taxon>Bacteroidota</taxon>
        <taxon>Sphingobacteriia</taxon>
        <taxon>Sphingobacteriales</taxon>
        <taxon>Sphingobacteriaceae</taxon>
        <taxon>Mucilaginibacter</taxon>
    </lineage>
</organism>
<accession>A0A5C1HXT6</accession>
<dbReference type="PROSITE" id="PS50231">
    <property type="entry name" value="RICIN_B_LECTIN"/>
    <property type="match status" value="1"/>
</dbReference>
<dbReference type="EMBL" id="CP043450">
    <property type="protein sequence ID" value="QEM10682.1"/>
    <property type="molecule type" value="Genomic_DNA"/>
</dbReference>
<dbReference type="KEGG" id="mrub:DEO27_011830"/>
<dbReference type="Proteomes" id="UP000251402">
    <property type="component" value="Chromosome"/>
</dbReference>
<dbReference type="Gene3D" id="3.20.20.80">
    <property type="entry name" value="Glycosidases"/>
    <property type="match status" value="1"/>
</dbReference>
<evidence type="ECO:0000313" key="3">
    <source>
        <dbReference type="Proteomes" id="UP000251402"/>
    </source>
</evidence>
<sequence>MRNNSKTLLLIGSLLYLSACSKKDQIATQAGNSLNSSAKNMRSLALSTTSTNGFRGINWADPNGNEGDGRVVLPSGMTASLTSTQAAALATSISSAVKTSGGTTIRMPINPWTASSSTYWPVYQAAINAVVANGCKVILCYWPVGVHHVPDTAQWHTMWTTVNNVYKNNTSVLYEPINEPVDYSSTDLNNLYAGFLTTYSPADGKCILDGTGYAADVTAVGADSRLANQYLGLHCYWWFWGSYNVWSSYYSIMSARTGSYASRTIVTEVGIETFRNMSFWWQWDTGVYVDQAFLTGSLAYARDNSMGTIAWSGVNDIDTYRWYQANNNLVEVSPGTANMFRWSWKLSASPVWLGPVADGRYKLQNRASGLMLDNLGNTTDGAAVSQWADGTSNNQKWNISYTAGYYTLSCVTGKECLDVGSNTTDGSNVLQYTVSTSTNQRWSLVSTGDGYYRVINLTTGKCLDTGGQTTNGTSMQQWYQGSSYNQQWKLIAQ</sequence>
<dbReference type="Gene3D" id="2.80.10.50">
    <property type="match status" value="1"/>
</dbReference>
<dbReference type="InterPro" id="IPR035992">
    <property type="entry name" value="Ricin_B-like_lectins"/>
</dbReference>
<name>A0A5C1HXT6_9SPHI</name>
<dbReference type="InterPro" id="IPR000772">
    <property type="entry name" value="Ricin_B_lectin"/>
</dbReference>
<protein>
    <submittedName>
        <fullName evidence="2">RICIN domain-containing protein</fullName>
    </submittedName>
</protein>
<keyword evidence="3" id="KW-1185">Reference proteome</keyword>
<proteinExistence type="predicted"/>
<dbReference type="AlphaFoldDB" id="A0A5C1HXT6"/>
<feature type="domain" description="Ricin B lectin" evidence="1">
    <location>
        <begin position="359"/>
        <end position="491"/>
    </location>
</feature>
<reference evidence="2" key="1">
    <citation type="submission" date="2019-08" db="EMBL/GenBank/DDBJ databases">
        <title>Comparative genome analysis confer to the adaptation heavy metal polluted environment.</title>
        <authorList>
            <person name="Li Y."/>
        </authorList>
    </citation>
    <scope>NUCLEOTIDE SEQUENCE [LARGE SCALE GENOMIC DNA]</scope>
    <source>
        <strain evidence="2">P1</strain>
    </source>
</reference>
<dbReference type="SMART" id="SM00458">
    <property type="entry name" value="RICIN"/>
    <property type="match status" value="1"/>
</dbReference>
<evidence type="ECO:0000313" key="2">
    <source>
        <dbReference type="EMBL" id="QEM10682.1"/>
    </source>
</evidence>
<evidence type="ECO:0000259" key="1">
    <source>
        <dbReference type="SMART" id="SM00458"/>
    </source>
</evidence>
<dbReference type="SUPFAM" id="SSF50370">
    <property type="entry name" value="Ricin B-like lectins"/>
    <property type="match status" value="1"/>
</dbReference>